<dbReference type="AlphaFoldDB" id="B8BG80"/>
<name>B8BG80_ORYSI</name>
<protein>
    <submittedName>
        <fullName evidence="2">Uncharacterized protein</fullName>
    </submittedName>
</protein>
<dbReference type="Gramene" id="BGIOSGA032143-TA">
    <property type="protein sequence ID" value="BGIOSGA032143-PA"/>
    <property type="gene ID" value="BGIOSGA032143"/>
</dbReference>
<evidence type="ECO:0000256" key="1">
    <source>
        <dbReference type="SAM" id="MobiDB-lite"/>
    </source>
</evidence>
<sequence length="84" mass="9002">MGMVALELAASCPHPTLSSPRASSTPMEAEAEAAVAPQIHANGQIRVGQRRWRPRRGGGEEGRVGEEARGGAVVESRERRGMWP</sequence>
<evidence type="ECO:0000313" key="3">
    <source>
        <dbReference type="Proteomes" id="UP000007015"/>
    </source>
</evidence>
<dbReference type="HOGENOM" id="CLU_2531469_0_0_1"/>
<evidence type="ECO:0000313" key="2">
    <source>
        <dbReference type="EMBL" id="EEC66732.1"/>
    </source>
</evidence>
<gene>
    <name evidence="2" type="ORF">OsI_33073</name>
</gene>
<feature type="compositionally biased region" description="Basic and acidic residues" evidence="1">
    <location>
        <begin position="57"/>
        <end position="84"/>
    </location>
</feature>
<dbReference type="Proteomes" id="UP000007015">
    <property type="component" value="Chromosome 10"/>
</dbReference>
<accession>B8BG80</accession>
<proteinExistence type="predicted"/>
<reference evidence="2 3" key="1">
    <citation type="journal article" date="2005" name="PLoS Biol.">
        <title>The genomes of Oryza sativa: a history of duplications.</title>
        <authorList>
            <person name="Yu J."/>
            <person name="Wang J."/>
            <person name="Lin W."/>
            <person name="Li S."/>
            <person name="Li H."/>
            <person name="Zhou J."/>
            <person name="Ni P."/>
            <person name="Dong W."/>
            <person name="Hu S."/>
            <person name="Zeng C."/>
            <person name="Zhang J."/>
            <person name="Zhang Y."/>
            <person name="Li R."/>
            <person name="Xu Z."/>
            <person name="Li S."/>
            <person name="Li X."/>
            <person name="Zheng H."/>
            <person name="Cong L."/>
            <person name="Lin L."/>
            <person name="Yin J."/>
            <person name="Geng J."/>
            <person name="Li G."/>
            <person name="Shi J."/>
            <person name="Liu J."/>
            <person name="Lv H."/>
            <person name="Li J."/>
            <person name="Wang J."/>
            <person name="Deng Y."/>
            <person name="Ran L."/>
            <person name="Shi X."/>
            <person name="Wang X."/>
            <person name="Wu Q."/>
            <person name="Li C."/>
            <person name="Ren X."/>
            <person name="Wang J."/>
            <person name="Wang X."/>
            <person name="Li D."/>
            <person name="Liu D."/>
            <person name="Zhang X."/>
            <person name="Ji Z."/>
            <person name="Zhao W."/>
            <person name="Sun Y."/>
            <person name="Zhang Z."/>
            <person name="Bao J."/>
            <person name="Han Y."/>
            <person name="Dong L."/>
            <person name="Ji J."/>
            <person name="Chen P."/>
            <person name="Wu S."/>
            <person name="Liu J."/>
            <person name="Xiao Y."/>
            <person name="Bu D."/>
            <person name="Tan J."/>
            <person name="Yang L."/>
            <person name="Ye C."/>
            <person name="Zhang J."/>
            <person name="Xu J."/>
            <person name="Zhou Y."/>
            <person name="Yu Y."/>
            <person name="Zhang B."/>
            <person name="Zhuang S."/>
            <person name="Wei H."/>
            <person name="Liu B."/>
            <person name="Lei M."/>
            <person name="Yu H."/>
            <person name="Li Y."/>
            <person name="Xu H."/>
            <person name="Wei S."/>
            <person name="He X."/>
            <person name="Fang L."/>
            <person name="Zhang Z."/>
            <person name="Zhang Y."/>
            <person name="Huang X."/>
            <person name="Su Z."/>
            <person name="Tong W."/>
            <person name="Li J."/>
            <person name="Tong Z."/>
            <person name="Li S."/>
            <person name="Ye J."/>
            <person name="Wang L."/>
            <person name="Fang L."/>
            <person name="Lei T."/>
            <person name="Chen C."/>
            <person name="Chen H."/>
            <person name="Xu Z."/>
            <person name="Li H."/>
            <person name="Huang H."/>
            <person name="Zhang F."/>
            <person name="Xu H."/>
            <person name="Li N."/>
            <person name="Zhao C."/>
            <person name="Li S."/>
            <person name="Dong L."/>
            <person name="Huang Y."/>
            <person name="Li L."/>
            <person name="Xi Y."/>
            <person name="Qi Q."/>
            <person name="Li W."/>
            <person name="Zhang B."/>
            <person name="Hu W."/>
            <person name="Zhang Y."/>
            <person name="Tian X."/>
            <person name="Jiao Y."/>
            <person name="Liang X."/>
            <person name="Jin J."/>
            <person name="Gao L."/>
            <person name="Zheng W."/>
            <person name="Hao B."/>
            <person name="Liu S."/>
            <person name="Wang W."/>
            <person name="Yuan L."/>
            <person name="Cao M."/>
            <person name="McDermott J."/>
            <person name="Samudrala R."/>
            <person name="Wang J."/>
            <person name="Wong G.K."/>
            <person name="Yang H."/>
        </authorList>
    </citation>
    <scope>NUCLEOTIDE SEQUENCE [LARGE SCALE GENOMIC DNA]</scope>
    <source>
        <strain evidence="3">cv. 93-11</strain>
    </source>
</reference>
<organism evidence="2 3">
    <name type="scientific">Oryza sativa subsp. indica</name>
    <name type="common">Rice</name>
    <dbReference type="NCBI Taxonomy" id="39946"/>
    <lineage>
        <taxon>Eukaryota</taxon>
        <taxon>Viridiplantae</taxon>
        <taxon>Streptophyta</taxon>
        <taxon>Embryophyta</taxon>
        <taxon>Tracheophyta</taxon>
        <taxon>Spermatophyta</taxon>
        <taxon>Magnoliopsida</taxon>
        <taxon>Liliopsida</taxon>
        <taxon>Poales</taxon>
        <taxon>Poaceae</taxon>
        <taxon>BOP clade</taxon>
        <taxon>Oryzoideae</taxon>
        <taxon>Oryzeae</taxon>
        <taxon>Oryzinae</taxon>
        <taxon>Oryza</taxon>
        <taxon>Oryza sativa</taxon>
    </lineage>
</organism>
<feature type="region of interest" description="Disordered" evidence="1">
    <location>
        <begin position="47"/>
        <end position="84"/>
    </location>
</feature>
<dbReference type="EMBL" id="CM000135">
    <property type="protein sequence ID" value="EEC66732.1"/>
    <property type="molecule type" value="Genomic_DNA"/>
</dbReference>
<keyword evidence="3" id="KW-1185">Reference proteome</keyword>